<dbReference type="InterPro" id="IPR042216">
    <property type="entry name" value="MitoNEET_CISD"/>
</dbReference>
<keyword evidence="7" id="KW-1185">Reference proteome</keyword>
<comment type="caution">
    <text evidence="6">The sequence shown here is derived from an EMBL/GenBank/DDBJ whole genome shotgun (WGS) entry which is preliminary data.</text>
</comment>
<dbReference type="Pfam" id="PF09360">
    <property type="entry name" value="zf-CDGSH"/>
    <property type="match status" value="2"/>
</dbReference>
<reference evidence="6 7" key="1">
    <citation type="submission" date="2018-01" db="EMBL/GenBank/DDBJ databases">
        <title>Genomic Encyclopedia of Archaeal and Bacterial Type Strains, Phase II (KMG-II): from individual species to whole genera.</title>
        <authorList>
            <person name="Goeker M."/>
        </authorList>
    </citation>
    <scope>NUCLEOTIDE SEQUENCE [LARGE SCALE GENOMIC DNA]</scope>
    <source>
        <strain evidence="6 7">DSM 12048</strain>
    </source>
</reference>
<dbReference type="PANTHER" id="PTHR46491:SF3">
    <property type="entry name" value="CDGSH IRON-SULFUR DOMAIN-CONTAINING PROTEIN 3, MITOCHONDRIAL"/>
    <property type="match status" value="1"/>
</dbReference>
<dbReference type="InterPro" id="IPR018967">
    <property type="entry name" value="FeS-contain_CDGSH-typ"/>
</dbReference>
<evidence type="ECO:0000256" key="4">
    <source>
        <dbReference type="ARBA" id="ARBA00023014"/>
    </source>
</evidence>
<feature type="domain" description="Iron-binding zinc finger CDGSH type" evidence="5">
    <location>
        <begin position="47"/>
        <end position="81"/>
    </location>
</feature>
<dbReference type="SMART" id="SM00704">
    <property type="entry name" value="ZnF_CDGSH"/>
    <property type="match status" value="2"/>
</dbReference>
<dbReference type="OrthoDB" id="9795032at2"/>
<sequence length="81" mass="8878">MAKGEIATKAPIPVEVSKGKTYFWCACGLSGNQPFCDGSHKRTNFTPLKWPAESDGRMFFCGCKQTSTPPFCDGSHKNLCE</sequence>
<name>A0A2S5JGP3_9RHOB</name>
<gene>
    <name evidence="6" type="ORF">LV82_02002</name>
</gene>
<dbReference type="GO" id="GO:0046872">
    <property type="term" value="F:metal ion binding"/>
    <property type="evidence" value="ECO:0007669"/>
    <property type="project" value="UniProtKB-KW"/>
</dbReference>
<evidence type="ECO:0000256" key="2">
    <source>
        <dbReference type="ARBA" id="ARBA00022723"/>
    </source>
</evidence>
<evidence type="ECO:0000259" key="5">
    <source>
        <dbReference type="SMART" id="SM00704"/>
    </source>
</evidence>
<dbReference type="EMBL" id="PRDS01000005">
    <property type="protein sequence ID" value="PPB80652.1"/>
    <property type="molecule type" value="Genomic_DNA"/>
</dbReference>
<evidence type="ECO:0000256" key="1">
    <source>
        <dbReference type="ARBA" id="ARBA00022714"/>
    </source>
</evidence>
<dbReference type="InterPro" id="IPR052950">
    <property type="entry name" value="CISD"/>
</dbReference>
<dbReference type="RefSeq" id="WP_104071228.1">
    <property type="nucleotide sequence ID" value="NZ_PRDS01000005.1"/>
</dbReference>
<keyword evidence="3" id="KW-0408">Iron</keyword>
<evidence type="ECO:0000256" key="3">
    <source>
        <dbReference type="ARBA" id="ARBA00023004"/>
    </source>
</evidence>
<dbReference type="PANTHER" id="PTHR46491">
    <property type="entry name" value="CDGSH IRON SULFUR DOMAIN PROTEIN HOMOLOG"/>
    <property type="match status" value="1"/>
</dbReference>
<proteinExistence type="predicted"/>
<evidence type="ECO:0000313" key="6">
    <source>
        <dbReference type="EMBL" id="PPB80652.1"/>
    </source>
</evidence>
<dbReference type="AlphaFoldDB" id="A0A2S5JGP3"/>
<dbReference type="Proteomes" id="UP000239736">
    <property type="component" value="Unassembled WGS sequence"/>
</dbReference>
<keyword evidence="4" id="KW-0411">Iron-sulfur</keyword>
<evidence type="ECO:0000313" key="7">
    <source>
        <dbReference type="Proteomes" id="UP000239736"/>
    </source>
</evidence>
<keyword evidence="1" id="KW-0001">2Fe-2S</keyword>
<protein>
    <submittedName>
        <fullName evidence="6">Iron-binding CDGSH zinc finger protein</fullName>
    </submittedName>
</protein>
<dbReference type="Gene3D" id="3.40.5.90">
    <property type="entry name" value="CDGSH iron-sulfur domain, mitoNEET-type"/>
    <property type="match status" value="2"/>
</dbReference>
<feature type="domain" description="Iron-binding zinc finger CDGSH type" evidence="5">
    <location>
        <begin position="9"/>
        <end position="46"/>
    </location>
</feature>
<keyword evidence="2" id="KW-0479">Metal-binding</keyword>
<dbReference type="GO" id="GO:0051537">
    <property type="term" value="F:2 iron, 2 sulfur cluster binding"/>
    <property type="evidence" value="ECO:0007669"/>
    <property type="project" value="UniProtKB-KW"/>
</dbReference>
<organism evidence="6 7">
    <name type="scientific">Albidovulum inexpectatum</name>
    <dbReference type="NCBI Taxonomy" id="196587"/>
    <lineage>
        <taxon>Bacteria</taxon>
        <taxon>Pseudomonadati</taxon>
        <taxon>Pseudomonadota</taxon>
        <taxon>Alphaproteobacteria</taxon>
        <taxon>Rhodobacterales</taxon>
        <taxon>Paracoccaceae</taxon>
        <taxon>Albidovulum</taxon>
    </lineage>
</organism>
<dbReference type="GO" id="GO:0005737">
    <property type="term" value="C:cytoplasm"/>
    <property type="evidence" value="ECO:0007669"/>
    <property type="project" value="UniProtKB-ARBA"/>
</dbReference>
<accession>A0A2S5JGP3</accession>